<dbReference type="GO" id="GO:0016301">
    <property type="term" value="F:kinase activity"/>
    <property type="evidence" value="ECO:0007669"/>
    <property type="project" value="UniProtKB-KW"/>
</dbReference>
<dbReference type="InterPro" id="IPR016064">
    <property type="entry name" value="NAD/diacylglycerol_kinase_sf"/>
</dbReference>
<dbReference type="RefSeq" id="WP_027464190.1">
    <property type="nucleotide sequence ID" value="NZ_CP021081.1"/>
</dbReference>
<reference evidence="6 7" key="1">
    <citation type="submission" date="2017-05" db="EMBL/GenBank/DDBJ databases">
        <title>The complete genome sequence of Deinococcus ficus isolated from the rhizosphere of the Ficus religiosa L. in Taiwan.</title>
        <authorList>
            <person name="Wu K.-M."/>
            <person name="Liao T.-L."/>
            <person name="Liu Y.-M."/>
            <person name="Young C.-C."/>
            <person name="Tsai S.-F."/>
        </authorList>
    </citation>
    <scope>NUCLEOTIDE SEQUENCE [LARGE SCALE GENOMIC DNA]</scope>
    <source>
        <strain evidence="6 7">CC-FR2-10</strain>
    </source>
</reference>
<evidence type="ECO:0000313" key="6">
    <source>
        <dbReference type="EMBL" id="ASN81844.1"/>
    </source>
</evidence>
<dbReference type="KEGG" id="dfc:DFI_13330"/>
<keyword evidence="3" id="KW-0418">Kinase</keyword>
<dbReference type="STRING" id="317577.GCA_000419625_01256"/>
<dbReference type="PROSITE" id="PS50146">
    <property type="entry name" value="DAGK"/>
    <property type="match status" value="1"/>
</dbReference>
<evidence type="ECO:0000256" key="3">
    <source>
        <dbReference type="ARBA" id="ARBA00022777"/>
    </source>
</evidence>
<evidence type="ECO:0000256" key="1">
    <source>
        <dbReference type="ARBA" id="ARBA00022679"/>
    </source>
</evidence>
<evidence type="ECO:0000256" key="2">
    <source>
        <dbReference type="ARBA" id="ARBA00022741"/>
    </source>
</evidence>
<organism evidence="6 7">
    <name type="scientific">Deinococcus ficus</name>
    <dbReference type="NCBI Taxonomy" id="317577"/>
    <lineage>
        <taxon>Bacteria</taxon>
        <taxon>Thermotogati</taxon>
        <taxon>Deinococcota</taxon>
        <taxon>Deinococci</taxon>
        <taxon>Deinococcales</taxon>
        <taxon>Deinococcaceae</taxon>
        <taxon>Deinococcus</taxon>
    </lineage>
</organism>
<dbReference type="InterPro" id="IPR045540">
    <property type="entry name" value="YegS/DAGK_C"/>
</dbReference>
<dbReference type="Gene3D" id="2.60.200.40">
    <property type="match status" value="1"/>
</dbReference>
<dbReference type="Pfam" id="PF00781">
    <property type="entry name" value="DAGK_cat"/>
    <property type="match status" value="1"/>
</dbReference>
<keyword evidence="2" id="KW-0547">Nucleotide-binding</keyword>
<evidence type="ECO:0000256" key="4">
    <source>
        <dbReference type="ARBA" id="ARBA00022840"/>
    </source>
</evidence>
<accession>A0A221SYY0</accession>
<dbReference type="EMBL" id="CP021081">
    <property type="protein sequence ID" value="ASN81844.1"/>
    <property type="molecule type" value="Genomic_DNA"/>
</dbReference>
<keyword evidence="4" id="KW-0067">ATP-binding</keyword>
<protein>
    <recommendedName>
        <fullName evidence="5">DAGKc domain-containing protein</fullName>
    </recommendedName>
</protein>
<dbReference type="SMART" id="SM00046">
    <property type="entry name" value="DAGKc"/>
    <property type="match status" value="1"/>
</dbReference>
<gene>
    <name evidence="6" type="ORF">DFI_13330</name>
</gene>
<feature type="domain" description="DAGKc" evidence="5">
    <location>
        <begin position="3"/>
        <end position="130"/>
    </location>
</feature>
<dbReference type="PANTHER" id="PTHR12358:SF54">
    <property type="entry name" value="SPHINGOSINE KINASE RELATED PROTEIN"/>
    <property type="match status" value="1"/>
</dbReference>
<dbReference type="PANTHER" id="PTHR12358">
    <property type="entry name" value="SPHINGOSINE KINASE"/>
    <property type="match status" value="1"/>
</dbReference>
<dbReference type="GO" id="GO:0005524">
    <property type="term" value="F:ATP binding"/>
    <property type="evidence" value="ECO:0007669"/>
    <property type="project" value="UniProtKB-KW"/>
</dbReference>
<dbReference type="InterPro" id="IPR050187">
    <property type="entry name" value="Lipid_Phosphate_FormReg"/>
</dbReference>
<evidence type="ECO:0000313" key="7">
    <source>
        <dbReference type="Proteomes" id="UP000259030"/>
    </source>
</evidence>
<dbReference type="InterPro" id="IPR017438">
    <property type="entry name" value="ATP-NAD_kinase_N"/>
</dbReference>
<dbReference type="Proteomes" id="UP000259030">
    <property type="component" value="Chromosome"/>
</dbReference>
<dbReference type="AlphaFoldDB" id="A0A221SYY0"/>
<dbReference type="InterPro" id="IPR001206">
    <property type="entry name" value="Diacylglycerol_kinase_cat_dom"/>
</dbReference>
<dbReference type="SUPFAM" id="SSF111331">
    <property type="entry name" value="NAD kinase/diacylglycerol kinase-like"/>
    <property type="match status" value="1"/>
</dbReference>
<evidence type="ECO:0000259" key="5">
    <source>
        <dbReference type="PROSITE" id="PS50146"/>
    </source>
</evidence>
<proteinExistence type="predicted"/>
<keyword evidence="1" id="KW-0808">Transferase</keyword>
<keyword evidence="7" id="KW-1185">Reference proteome</keyword>
<dbReference type="Pfam" id="PF19279">
    <property type="entry name" value="YegS_C"/>
    <property type="match status" value="1"/>
</dbReference>
<sequence length="299" mass="31514">MPPSGQPATLIYNARAGSSARAPVPDLHRALEDAGYHAALHVTPGPEALPELLRATTGTVFVAGGDGTIRSAALHLLNRPDVTLGVIPMGTANNVARALRLPLDPLAAARAHARTRPRPFDVGLVRGPWGEDHFIEACGCGLFADILDDYGPHLAKSPVRALGSMLEVFTRQQPLGVRVTVDGQGVPSPPLAVLEVMNTPSTGTGLHLAPPADPTDGQFTLVRMQALNREPLLEYAAAMLRGTFHTQPGVHADHGQVFTVADLGQVWHVDTDLRRSAAPGGVVEIRVQPGALRVLSPAN</sequence>
<dbReference type="Gene3D" id="3.40.50.10330">
    <property type="entry name" value="Probable inorganic polyphosphate/atp-NAD kinase, domain 1"/>
    <property type="match status" value="1"/>
</dbReference>
<name>A0A221SYY0_9DEIO</name>